<comment type="caution">
    <text evidence="2">The sequence shown here is derived from an EMBL/GenBank/DDBJ whole genome shotgun (WGS) entry which is preliminary data.</text>
</comment>
<dbReference type="EMBL" id="PPRF01000134">
    <property type="protein sequence ID" value="PNZ24326.1"/>
    <property type="molecule type" value="Genomic_DNA"/>
</dbReference>
<evidence type="ECO:0000313" key="3">
    <source>
        <dbReference type="Proteomes" id="UP000242752"/>
    </source>
</evidence>
<feature type="domain" description="DUF2087" evidence="1">
    <location>
        <begin position="14"/>
        <end position="81"/>
    </location>
</feature>
<evidence type="ECO:0000313" key="2">
    <source>
        <dbReference type="EMBL" id="PNZ24326.1"/>
    </source>
</evidence>
<name>A0A2K3YFC5_9STAP</name>
<dbReference type="RefSeq" id="WP_103359035.1">
    <property type="nucleotide sequence ID" value="NZ_PPRF01000134.1"/>
</dbReference>
<gene>
    <name evidence="2" type="ORF">CD122_11430</name>
</gene>
<dbReference type="AlphaFoldDB" id="A0A2K3YFC5"/>
<sequence>MTDVIQRFMKNGQIITLPRKEKDKIELLKLILADFNINKSYSEREVNEILQKYYDDFVVLRRYLVDYAMLIRDKEGRHYWVNNGDDS</sequence>
<evidence type="ECO:0000259" key="1">
    <source>
        <dbReference type="Pfam" id="PF09860"/>
    </source>
</evidence>
<accession>A0A2K3YFC5</accession>
<dbReference type="Proteomes" id="UP000242752">
    <property type="component" value="Unassembled WGS sequence"/>
</dbReference>
<dbReference type="InterPro" id="IPR018656">
    <property type="entry name" value="DUF2087"/>
</dbReference>
<protein>
    <submittedName>
        <fullName evidence="2">Transcriptional regulator</fullName>
    </submittedName>
</protein>
<dbReference type="Pfam" id="PF09860">
    <property type="entry name" value="DUF2087"/>
    <property type="match status" value="1"/>
</dbReference>
<organism evidence="2 3">
    <name type="scientific">Staphylococcus rostri</name>
    <dbReference type="NCBI Taxonomy" id="522262"/>
    <lineage>
        <taxon>Bacteria</taxon>
        <taxon>Bacillati</taxon>
        <taxon>Bacillota</taxon>
        <taxon>Bacilli</taxon>
        <taxon>Bacillales</taxon>
        <taxon>Staphylococcaceae</taxon>
        <taxon>Staphylococcus</taxon>
    </lineage>
</organism>
<reference evidence="2 3" key="1">
    <citation type="submission" date="2017-08" db="EMBL/GenBank/DDBJ databases">
        <title>Draft genome sequences of 64 type strains of genus Staph aureus.</title>
        <authorList>
            <person name="Cole K."/>
            <person name="Golubchik T."/>
            <person name="Russell J."/>
            <person name="Foster D."/>
            <person name="Llewelyn M."/>
            <person name="Wilson D."/>
            <person name="Crook D."/>
            <person name="Paul J."/>
        </authorList>
    </citation>
    <scope>NUCLEOTIDE SEQUENCE [LARGE SCALE GENOMIC DNA]</scope>
    <source>
        <strain evidence="2 3">DSM 21968</strain>
    </source>
</reference>
<dbReference type="OrthoDB" id="9789954at2"/>
<proteinExistence type="predicted"/>
<keyword evidence="3" id="KW-1185">Reference proteome</keyword>